<dbReference type="AlphaFoldDB" id="A0A0C3DMM8"/>
<protein>
    <recommendedName>
        <fullName evidence="1">Retrovirus-related Pol polyprotein from transposon TNT 1-94-like beta-barrel domain-containing protein</fullName>
    </recommendedName>
</protein>
<sequence length="124" mass="14083">LPDMLYLKIHTLKSAHSQWESLATEFEQRSGIVAIELHRKLQGLRCGDKADVRAHFSKMELIHVLLAGEDLNPSKFMELFDSGTSRYMSSYRNQFINYKAIVPKSITAADNHTFQAIGKGDLMI</sequence>
<evidence type="ECO:0000313" key="3">
    <source>
        <dbReference type="Proteomes" id="UP000053989"/>
    </source>
</evidence>
<dbReference type="InterPro" id="IPR054722">
    <property type="entry name" value="PolX-like_BBD"/>
</dbReference>
<feature type="non-terminal residue" evidence="2">
    <location>
        <position position="124"/>
    </location>
</feature>
<evidence type="ECO:0000259" key="1">
    <source>
        <dbReference type="Pfam" id="PF22936"/>
    </source>
</evidence>
<dbReference type="HOGENOM" id="CLU_134796_0_0_1"/>
<dbReference type="Proteomes" id="UP000053989">
    <property type="component" value="Unassembled WGS sequence"/>
</dbReference>
<accession>A0A0C3DMM8</accession>
<dbReference type="EMBL" id="KN822102">
    <property type="protein sequence ID" value="KIM57291.1"/>
    <property type="molecule type" value="Genomic_DNA"/>
</dbReference>
<feature type="non-terminal residue" evidence="2">
    <location>
        <position position="1"/>
    </location>
</feature>
<proteinExistence type="predicted"/>
<name>A0A0C3DMM8_9AGAM</name>
<dbReference type="OrthoDB" id="3251181at2759"/>
<dbReference type="InParanoid" id="A0A0C3DMM8"/>
<feature type="domain" description="Retrovirus-related Pol polyprotein from transposon TNT 1-94-like beta-barrel" evidence="1">
    <location>
        <begin position="80"/>
        <end position="123"/>
    </location>
</feature>
<reference evidence="3" key="2">
    <citation type="submission" date="2015-01" db="EMBL/GenBank/DDBJ databases">
        <title>Evolutionary Origins and Diversification of the Mycorrhizal Mutualists.</title>
        <authorList>
            <consortium name="DOE Joint Genome Institute"/>
            <consortium name="Mycorrhizal Genomics Consortium"/>
            <person name="Kohler A."/>
            <person name="Kuo A."/>
            <person name="Nagy L.G."/>
            <person name="Floudas D."/>
            <person name="Copeland A."/>
            <person name="Barry K.W."/>
            <person name="Cichocki N."/>
            <person name="Veneault-Fourrey C."/>
            <person name="LaButti K."/>
            <person name="Lindquist E.A."/>
            <person name="Lipzen A."/>
            <person name="Lundell T."/>
            <person name="Morin E."/>
            <person name="Murat C."/>
            <person name="Riley R."/>
            <person name="Ohm R."/>
            <person name="Sun H."/>
            <person name="Tunlid A."/>
            <person name="Henrissat B."/>
            <person name="Grigoriev I.V."/>
            <person name="Hibbett D.S."/>
            <person name="Martin F."/>
        </authorList>
    </citation>
    <scope>NUCLEOTIDE SEQUENCE [LARGE SCALE GENOMIC DNA]</scope>
    <source>
        <strain evidence="3">Foug A</strain>
    </source>
</reference>
<organism evidence="2 3">
    <name type="scientific">Scleroderma citrinum Foug A</name>
    <dbReference type="NCBI Taxonomy" id="1036808"/>
    <lineage>
        <taxon>Eukaryota</taxon>
        <taxon>Fungi</taxon>
        <taxon>Dikarya</taxon>
        <taxon>Basidiomycota</taxon>
        <taxon>Agaricomycotina</taxon>
        <taxon>Agaricomycetes</taxon>
        <taxon>Agaricomycetidae</taxon>
        <taxon>Boletales</taxon>
        <taxon>Sclerodermatineae</taxon>
        <taxon>Sclerodermataceae</taxon>
        <taxon>Scleroderma</taxon>
    </lineage>
</organism>
<reference evidence="2 3" key="1">
    <citation type="submission" date="2014-04" db="EMBL/GenBank/DDBJ databases">
        <authorList>
            <consortium name="DOE Joint Genome Institute"/>
            <person name="Kuo A."/>
            <person name="Kohler A."/>
            <person name="Nagy L.G."/>
            <person name="Floudas D."/>
            <person name="Copeland A."/>
            <person name="Barry K.W."/>
            <person name="Cichocki N."/>
            <person name="Veneault-Fourrey C."/>
            <person name="LaButti K."/>
            <person name="Lindquist E.A."/>
            <person name="Lipzen A."/>
            <person name="Lundell T."/>
            <person name="Morin E."/>
            <person name="Murat C."/>
            <person name="Sun H."/>
            <person name="Tunlid A."/>
            <person name="Henrissat B."/>
            <person name="Grigoriev I.V."/>
            <person name="Hibbett D.S."/>
            <person name="Martin F."/>
            <person name="Nordberg H.P."/>
            <person name="Cantor M.N."/>
            <person name="Hua S.X."/>
        </authorList>
    </citation>
    <scope>NUCLEOTIDE SEQUENCE [LARGE SCALE GENOMIC DNA]</scope>
    <source>
        <strain evidence="2 3">Foug A</strain>
    </source>
</reference>
<dbReference type="Pfam" id="PF22936">
    <property type="entry name" value="Pol_BBD"/>
    <property type="match status" value="1"/>
</dbReference>
<keyword evidence="3" id="KW-1185">Reference proteome</keyword>
<gene>
    <name evidence="2" type="ORF">SCLCIDRAFT_96607</name>
</gene>
<evidence type="ECO:0000313" key="2">
    <source>
        <dbReference type="EMBL" id="KIM57291.1"/>
    </source>
</evidence>